<evidence type="ECO:0000313" key="1">
    <source>
        <dbReference type="EMBL" id="PIX68944.1"/>
    </source>
</evidence>
<dbReference type="PANTHER" id="PTHR40080:SF1">
    <property type="entry name" value="TRPR-LIKE PROTEIN YERC_YECD"/>
    <property type="match status" value="1"/>
</dbReference>
<proteinExistence type="predicted"/>
<dbReference type="NCBIfam" id="TIGR02531">
    <property type="entry name" value="yecD_yerC"/>
    <property type="match status" value="1"/>
</dbReference>
<organism evidence="1 2">
    <name type="scientific">Candidatus Roizmanbacteria bacterium CG_4_10_14_3_um_filter_39_13</name>
    <dbReference type="NCBI Taxonomy" id="1974831"/>
    <lineage>
        <taxon>Bacteria</taxon>
        <taxon>Candidatus Roizmaniibacteriota</taxon>
    </lineage>
</organism>
<name>A0A2M7LLJ7_9BACT</name>
<dbReference type="Proteomes" id="UP000228500">
    <property type="component" value="Unassembled WGS sequence"/>
</dbReference>
<dbReference type="InterPro" id="IPR013368">
    <property type="entry name" value="YecD_YerC"/>
</dbReference>
<dbReference type="InterPro" id="IPR010921">
    <property type="entry name" value="Trp_repressor/repl_initiator"/>
</dbReference>
<protein>
    <submittedName>
        <fullName evidence="1">Transcriptional regulator</fullName>
    </submittedName>
</protein>
<dbReference type="Pfam" id="PF01371">
    <property type="entry name" value="Trp_repressor"/>
    <property type="match status" value="1"/>
</dbReference>
<dbReference type="SUPFAM" id="SSF48295">
    <property type="entry name" value="TrpR-like"/>
    <property type="match status" value="1"/>
</dbReference>
<comment type="caution">
    <text evidence="1">The sequence shown here is derived from an EMBL/GenBank/DDBJ whole genome shotgun (WGS) entry which is preliminary data.</text>
</comment>
<sequence length="98" mass="10813">MVEVYKPKNEKERLLIKAFASIKSADEAAALLRDLLTPAEIEEFANRLTIAKLLTKGLSYLEIAKQVGTSTTTVTRVAHWLYNGCGGYSSVLKKILKA</sequence>
<dbReference type="GO" id="GO:0003700">
    <property type="term" value="F:DNA-binding transcription factor activity"/>
    <property type="evidence" value="ECO:0007669"/>
    <property type="project" value="InterPro"/>
</dbReference>
<dbReference type="InterPro" id="IPR000831">
    <property type="entry name" value="Trp_repress"/>
</dbReference>
<reference evidence="2" key="1">
    <citation type="submission" date="2017-09" db="EMBL/GenBank/DDBJ databases">
        <title>Depth-based differentiation of microbial function through sediment-hosted aquifers and enrichment of novel symbionts in the deep terrestrial subsurface.</title>
        <authorList>
            <person name="Probst A.J."/>
            <person name="Ladd B."/>
            <person name="Jarett J.K."/>
            <person name="Geller-Mcgrath D.E."/>
            <person name="Sieber C.M.K."/>
            <person name="Emerson J.B."/>
            <person name="Anantharaman K."/>
            <person name="Thomas B.C."/>
            <person name="Malmstrom R."/>
            <person name="Stieglmeier M."/>
            <person name="Klingl A."/>
            <person name="Woyke T."/>
            <person name="Ryan C.M."/>
            <person name="Banfield J.F."/>
        </authorList>
    </citation>
    <scope>NUCLEOTIDE SEQUENCE [LARGE SCALE GENOMIC DNA]</scope>
</reference>
<dbReference type="PANTHER" id="PTHR40080">
    <property type="entry name" value="LMO1763 PROTEIN"/>
    <property type="match status" value="1"/>
</dbReference>
<gene>
    <name evidence="1" type="ORF">COZ40_00605</name>
</gene>
<accession>A0A2M7LLJ7</accession>
<evidence type="ECO:0000313" key="2">
    <source>
        <dbReference type="Proteomes" id="UP000228500"/>
    </source>
</evidence>
<dbReference type="PIRSF" id="PIRSF012508">
    <property type="entry name" value="YerC"/>
    <property type="match status" value="1"/>
</dbReference>
<dbReference type="InterPro" id="IPR038116">
    <property type="entry name" value="TrpR-like_sf"/>
</dbReference>
<dbReference type="AlphaFoldDB" id="A0A2M7LLJ7"/>
<dbReference type="EMBL" id="PFJH01000025">
    <property type="protein sequence ID" value="PIX68944.1"/>
    <property type="molecule type" value="Genomic_DNA"/>
</dbReference>
<dbReference type="GO" id="GO:0043565">
    <property type="term" value="F:sequence-specific DNA binding"/>
    <property type="evidence" value="ECO:0007669"/>
    <property type="project" value="InterPro"/>
</dbReference>
<dbReference type="Gene3D" id="1.10.1270.10">
    <property type="entry name" value="TrpR-like"/>
    <property type="match status" value="1"/>
</dbReference>